<accession>A0A941DSX8</accession>
<evidence type="ECO:0000313" key="3">
    <source>
        <dbReference type="Proteomes" id="UP000675284"/>
    </source>
</evidence>
<reference evidence="2" key="1">
    <citation type="submission" date="2021-04" db="EMBL/GenBank/DDBJ databases">
        <title>Isolation and polyphasic classification of algal microorganism.</title>
        <authorList>
            <person name="Wang S."/>
        </authorList>
    </citation>
    <scope>NUCLEOTIDE SEQUENCE</scope>
    <source>
        <strain evidence="2">720a</strain>
    </source>
</reference>
<dbReference type="AlphaFoldDB" id="A0A941DSX8"/>
<feature type="transmembrane region" description="Helical" evidence="1">
    <location>
        <begin position="88"/>
        <end position="116"/>
    </location>
</feature>
<dbReference type="NCBIfam" id="NF041646">
    <property type="entry name" value="VC0807_fam"/>
    <property type="match status" value="1"/>
</dbReference>
<proteinExistence type="predicted"/>
<keyword evidence="1" id="KW-0812">Transmembrane</keyword>
<evidence type="ECO:0008006" key="4">
    <source>
        <dbReference type="Google" id="ProtNLM"/>
    </source>
</evidence>
<evidence type="ECO:0000313" key="2">
    <source>
        <dbReference type="EMBL" id="MBR7794579.1"/>
    </source>
</evidence>
<organism evidence="2 3">
    <name type="scientific">Virgibacillus salarius</name>
    <dbReference type="NCBI Taxonomy" id="447199"/>
    <lineage>
        <taxon>Bacteria</taxon>
        <taxon>Bacillati</taxon>
        <taxon>Bacillota</taxon>
        <taxon>Bacilli</taxon>
        <taxon>Bacillales</taxon>
        <taxon>Bacillaceae</taxon>
        <taxon>Virgibacillus</taxon>
    </lineage>
</organism>
<feature type="transmembrane region" description="Helical" evidence="1">
    <location>
        <begin position="178"/>
        <end position="198"/>
    </location>
</feature>
<keyword evidence="3" id="KW-1185">Reference proteome</keyword>
<comment type="caution">
    <text evidence="2">The sequence shown here is derived from an EMBL/GenBank/DDBJ whole genome shotgun (WGS) entry which is preliminary data.</text>
</comment>
<feature type="transmembrane region" description="Helical" evidence="1">
    <location>
        <begin position="137"/>
        <end position="158"/>
    </location>
</feature>
<name>A0A941DSX8_9BACI</name>
<dbReference type="RefSeq" id="WP_034679329.1">
    <property type="nucleotide sequence ID" value="NZ_BAAACY010000005.1"/>
</dbReference>
<feature type="transmembrane region" description="Helical" evidence="1">
    <location>
        <begin position="57"/>
        <end position="76"/>
    </location>
</feature>
<keyword evidence="1" id="KW-0472">Membrane</keyword>
<evidence type="ECO:0000256" key="1">
    <source>
        <dbReference type="SAM" id="Phobius"/>
    </source>
</evidence>
<sequence length="215" mass="24996">MQKNIVIWDVICYLVFPLFIWNFMRDTIGDYTAMLISTIPGIIYSFIRFFRVKQVNIFGAFMILTLIASTLVNVLAGSALQMLWNNVYYAFAMAVFFLFTILIKRPLFLLFTLDFVELQGYSRQKMKAIFNERKYFLVFNLITLGFAAREIILAFIKIKLISVYGVDAFDKGLIIRNVLSWGITAICVIGFIYISKMLQANETSRLSKNREREVF</sequence>
<protein>
    <recommendedName>
        <fullName evidence="4">Intracellular septation protein A</fullName>
    </recommendedName>
</protein>
<dbReference type="Proteomes" id="UP000675284">
    <property type="component" value="Unassembled WGS sequence"/>
</dbReference>
<gene>
    <name evidence="2" type="ORF">KCX74_00810</name>
</gene>
<dbReference type="EMBL" id="JAGSOT010000002">
    <property type="protein sequence ID" value="MBR7794579.1"/>
    <property type="molecule type" value="Genomic_DNA"/>
</dbReference>
<keyword evidence="1" id="KW-1133">Transmembrane helix</keyword>
<feature type="transmembrane region" description="Helical" evidence="1">
    <location>
        <begin position="30"/>
        <end position="50"/>
    </location>
</feature>
<feature type="transmembrane region" description="Helical" evidence="1">
    <location>
        <begin position="5"/>
        <end position="24"/>
    </location>
</feature>